<comment type="caution">
    <text evidence="1">The sequence shown here is derived from an EMBL/GenBank/DDBJ whole genome shotgun (WGS) entry which is preliminary data.</text>
</comment>
<dbReference type="AlphaFoldDB" id="A0A8S9L5X1"/>
<accession>A0A8S9L5X1</accession>
<name>A0A8S9L5X1_BRACR</name>
<proteinExistence type="predicted"/>
<evidence type="ECO:0000313" key="2">
    <source>
        <dbReference type="Proteomes" id="UP000712281"/>
    </source>
</evidence>
<protein>
    <submittedName>
        <fullName evidence="1">Uncharacterized protein</fullName>
    </submittedName>
</protein>
<sequence>MQDELVLVYTTTLTGTVKIEDPMKRVGESKITPTPELETTLLASAPIRARLAKGKMELGGLTQGDDYLPQKPLTPEFQRILQHGRRNIHVHLTPYYIPLLKGLREIPPLRPNTKQQV</sequence>
<dbReference type="EMBL" id="QGKW02000717">
    <property type="protein sequence ID" value="KAF2600728.1"/>
    <property type="molecule type" value="Genomic_DNA"/>
</dbReference>
<evidence type="ECO:0000313" key="1">
    <source>
        <dbReference type="EMBL" id="KAF2600728.1"/>
    </source>
</evidence>
<organism evidence="1 2">
    <name type="scientific">Brassica cretica</name>
    <name type="common">Mustard</name>
    <dbReference type="NCBI Taxonomy" id="69181"/>
    <lineage>
        <taxon>Eukaryota</taxon>
        <taxon>Viridiplantae</taxon>
        <taxon>Streptophyta</taxon>
        <taxon>Embryophyta</taxon>
        <taxon>Tracheophyta</taxon>
        <taxon>Spermatophyta</taxon>
        <taxon>Magnoliopsida</taxon>
        <taxon>eudicotyledons</taxon>
        <taxon>Gunneridae</taxon>
        <taxon>Pentapetalae</taxon>
        <taxon>rosids</taxon>
        <taxon>malvids</taxon>
        <taxon>Brassicales</taxon>
        <taxon>Brassicaceae</taxon>
        <taxon>Brassiceae</taxon>
        <taxon>Brassica</taxon>
    </lineage>
</organism>
<reference evidence="1" key="1">
    <citation type="submission" date="2019-12" db="EMBL/GenBank/DDBJ databases">
        <title>Genome sequencing and annotation of Brassica cretica.</title>
        <authorList>
            <person name="Studholme D.J."/>
            <person name="Sarris P.F."/>
        </authorList>
    </citation>
    <scope>NUCLEOTIDE SEQUENCE</scope>
    <source>
        <strain evidence="1">PFS-001/15</strain>
        <tissue evidence="1">Leaf</tissue>
    </source>
</reference>
<gene>
    <name evidence="1" type="ORF">F2Q68_00007669</name>
</gene>
<dbReference type="Proteomes" id="UP000712281">
    <property type="component" value="Unassembled WGS sequence"/>
</dbReference>